<keyword evidence="5" id="KW-0963">Cytoplasm</keyword>
<gene>
    <name evidence="11" type="ORF">CLUMA_CG002131</name>
</gene>
<evidence type="ECO:0000259" key="8">
    <source>
        <dbReference type="PROSITE" id="PS50004"/>
    </source>
</evidence>
<dbReference type="PANTHER" id="PTHR45999:SF2">
    <property type="entry name" value="PROTEIN UNC-13 HOMOLOG 4B"/>
    <property type="match status" value="1"/>
</dbReference>
<feature type="region of interest" description="Disordered" evidence="7">
    <location>
        <begin position="83"/>
        <end position="116"/>
    </location>
</feature>
<dbReference type="PROSITE" id="PS51258">
    <property type="entry name" value="MHD1"/>
    <property type="match status" value="1"/>
</dbReference>
<dbReference type="Pfam" id="PF00168">
    <property type="entry name" value="C2"/>
    <property type="match status" value="2"/>
</dbReference>
<evidence type="ECO:0000313" key="12">
    <source>
        <dbReference type="Proteomes" id="UP000183832"/>
    </source>
</evidence>
<evidence type="ECO:0000256" key="1">
    <source>
        <dbReference type="ARBA" id="ARBA00004496"/>
    </source>
</evidence>
<evidence type="ECO:0000256" key="4">
    <source>
        <dbReference type="ARBA" id="ARBA00022483"/>
    </source>
</evidence>
<feature type="domain" description="C2" evidence="8">
    <location>
        <begin position="1001"/>
        <end position="1134"/>
    </location>
</feature>
<dbReference type="InterPro" id="IPR035892">
    <property type="entry name" value="C2_domain_sf"/>
</dbReference>
<dbReference type="AlphaFoldDB" id="A0A1J1HLD3"/>
<dbReference type="InterPro" id="IPR000008">
    <property type="entry name" value="C2_dom"/>
</dbReference>
<dbReference type="CDD" id="cd04009">
    <property type="entry name" value="C2B_Munc13-like"/>
    <property type="match status" value="1"/>
</dbReference>
<evidence type="ECO:0000256" key="7">
    <source>
        <dbReference type="SAM" id="MobiDB-lite"/>
    </source>
</evidence>
<feature type="domain" description="MHD2" evidence="10">
    <location>
        <begin position="881"/>
        <end position="991"/>
    </location>
</feature>
<dbReference type="SUPFAM" id="SSF49562">
    <property type="entry name" value="C2 domain (Calcium/lipid-binding domain, CaLB)"/>
    <property type="match status" value="2"/>
</dbReference>
<dbReference type="PROSITE" id="PS51259">
    <property type="entry name" value="MHD2"/>
    <property type="match status" value="1"/>
</dbReference>
<dbReference type="EMBL" id="CVRI01000006">
    <property type="protein sequence ID" value="CRK88354.1"/>
    <property type="molecule type" value="Genomic_DNA"/>
</dbReference>
<dbReference type="GO" id="GO:0005770">
    <property type="term" value="C:late endosome"/>
    <property type="evidence" value="ECO:0007669"/>
    <property type="project" value="UniProtKB-SubCell"/>
</dbReference>
<accession>A0A1J1HLD3</accession>
<dbReference type="Proteomes" id="UP000183832">
    <property type="component" value="Unassembled WGS sequence"/>
</dbReference>
<comment type="subcellular location">
    <subcellularLocation>
        <location evidence="1">Cytoplasm</location>
    </subcellularLocation>
    <subcellularLocation>
        <location evidence="2">Late endosome</location>
    </subcellularLocation>
</comment>
<reference evidence="11 12" key="1">
    <citation type="submission" date="2015-04" db="EMBL/GenBank/DDBJ databases">
        <authorList>
            <person name="Syromyatnikov M.Y."/>
            <person name="Popov V.N."/>
        </authorList>
    </citation>
    <scope>NUCLEOTIDE SEQUENCE [LARGE SCALE GENOMIC DNA]</scope>
</reference>
<organism evidence="11 12">
    <name type="scientific">Clunio marinus</name>
    <dbReference type="NCBI Taxonomy" id="568069"/>
    <lineage>
        <taxon>Eukaryota</taxon>
        <taxon>Metazoa</taxon>
        <taxon>Ecdysozoa</taxon>
        <taxon>Arthropoda</taxon>
        <taxon>Hexapoda</taxon>
        <taxon>Insecta</taxon>
        <taxon>Pterygota</taxon>
        <taxon>Neoptera</taxon>
        <taxon>Endopterygota</taxon>
        <taxon>Diptera</taxon>
        <taxon>Nematocera</taxon>
        <taxon>Chironomoidea</taxon>
        <taxon>Chironomidae</taxon>
        <taxon>Clunio</taxon>
    </lineage>
</organism>
<dbReference type="InterPro" id="IPR014770">
    <property type="entry name" value="Munc13_1"/>
</dbReference>
<keyword evidence="6" id="KW-0967">Endosome</keyword>
<evidence type="ECO:0000256" key="6">
    <source>
        <dbReference type="ARBA" id="ARBA00022753"/>
    </source>
</evidence>
<evidence type="ECO:0000259" key="10">
    <source>
        <dbReference type="PROSITE" id="PS51259"/>
    </source>
</evidence>
<evidence type="ECO:0000256" key="2">
    <source>
        <dbReference type="ARBA" id="ARBA00004603"/>
    </source>
</evidence>
<dbReference type="InterPro" id="IPR052095">
    <property type="entry name" value="UNC-13_domain"/>
</dbReference>
<keyword evidence="4" id="KW-0268">Exocytosis</keyword>
<feature type="domain" description="C2" evidence="8">
    <location>
        <begin position="172"/>
        <end position="298"/>
    </location>
</feature>
<evidence type="ECO:0000256" key="5">
    <source>
        <dbReference type="ARBA" id="ARBA00022490"/>
    </source>
</evidence>
<keyword evidence="12" id="KW-1185">Reference proteome</keyword>
<evidence type="ECO:0000259" key="9">
    <source>
        <dbReference type="PROSITE" id="PS51258"/>
    </source>
</evidence>
<dbReference type="PRINTS" id="PR00360">
    <property type="entry name" value="C2DOMAIN"/>
</dbReference>
<dbReference type="GO" id="GO:0006887">
    <property type="term" value="P:exocytosis"/>
    <property type="evidence" value="ECO:0007669"/>
    <property type="project" value="UniProtKB-KW"/>
</dbReference>
<comment type="similarity">
    <text evidence="3">Belongs to the unc-13 family.</text>
</comment>
<name>A0A1J1HLD3_9DIPT</name>
<sequence length="1176" mass="135481">MNNQQMNKEDAMWMGIWHQLQEDKMKPPNEREITIQDSDGGFFERFGSMLHARNEDTEDNFLGNAALVDPEASAFLKKKEKKEAKIESRIGDDEDGDTGKDSGNESAEADSDIEEKKEDIQEIKNAMVGMNIDELYEEILFEILHNVGSDESKVSTESLFSFLQEAFKFQQESHEELLEKARIKEAPEMRLNIEVIEAKDLNSKDPNGLADPFVTLYIASAPNTRYTSSVKSATLNPKYEEHFSLPISENPNEDTLIIEVWDFDPAETIGEKMNKFFEIKGAKGFRKLMKEIATTASSGKHDNEFVGCSKVPLKTIPAAGLVMWYNLDKKGKTKTQGTIKVRLNFSSAKNDQVASQEHRHLLKILLYHELESSKVAHHWWSGKFSSLAETIITQHQAQSGLTDIDVAFAQWSVYCEVHQHHPLSFELFERIIDKLIKPIQTRNVTHEEEITIFFESTKRLLPSCFGIIRKLRKKLAGDANTLKHLTRVINIISKIATLEPTPSIDLFPEQYFGWLKKTGDLAVDIRDVMNQAVTIAAEEYFDGIVDQNELNSDDNESRLQQLIKVIQLVRSDLQRAIEHHDKVFQEKMNYQYAAVIYKVYDRKVMELVKPIVQDICNTKIERLDLLDSKDMKHNRYEEINMLTTLFELYLLLKRFSVLGSALCPGVVDFQMKDYYEWFSSGVAHWLDISVYKALTRIQKAIELDPLIAVDATVKYSSSAVDTLAIFYQIRIFWQQLAWPSAEGAFIFVSKIVDDICRCCVFYADKMAERVDSLGMVETVYEKKFQVTTEWCLAINNIDYIRQSIHSFVKELGVDDIIRNMSDFRGPLDAKRCSDTIQNVMENAIDTEKNKILELIEKLARKMNPAMRRFLTEGAELFDTDSNAMDRLMMYMEDSLKTLHTELNDDNFTRVLDAIWVEISCILYDLVQGSIEKRRPPSFYSNLRSTLQIMVENFKCQNSDKPIQSSDKETLESIDKLLELHGYEPADLIHQYYKERYTMQQKLEDSPFGLLTVQCFFQKNVLEIEVMNAKHLIPMDTDGQCDPFVRIHFFPEDKFAGVTQPKTKVIQKTLFPMFDEKFSITLNDEQRKLEEAIILFSVKDKDYFGIANQYVADTFLMFKDIADITSDSGSIKQLHLKLTRPESDESMESVKALQYRVGDKLAKEFLKKLKTKATESK</sequence>
<dbReference type="PANTHER" id="PTHR45999">
    <property type="entry name" value="UNC-13-4A, ISOFORM B"/>
    <property type="match status" value="1"/>
</dbReference>
<dbReference type="PROSITE" id="PS50004">
    <property type="entry name" value="C2"/>
    <property type="match status" value="2"/>
</dbReference>
<proteinExistence type="inferred from homology"/>
<dbReference type="Gene3D" id="1.10.357.50">
    <property type="match status" value="1"/>
</dbReference>
<dbReference type="GO" id="GO:0099503">
    <property type="term" value="C:secretory vesicle"/>
    <property type="evidence" value="ECO:0007669"/>
    <property type="project" value="TreeGrafter"/>
</dbReference>
<dbReference type="OrthoDB" id="67700at2759"/>
<feature type="domain" description="MHD1" evidence="9">
    <location>
        <begin position="639"/>
        <end position="766"/>
    </location>
</feature>
<feature type="compositionally biased region" description="Basic and acidic residues" evidence="7">
    <location>
        <begin position="83"/>
        <end position="103"/>
    </location>
</feature>
<dbReference type="STRING" id="568069.A0A1J1HLD3"/>
<dbReference type="Gene3D" id="2.60.40.150">
    <property type="entry name" value="C2 domain"/>
    <property type="match status" value="2"/>
</dbReference>
<evidence type="ECO:0000313" key="11">
    <source>
        <dbReference type="EMBL" id="CRK88354.1"/>
    </source>
</evidence>
<dbReference type="SMART" id="SM00239">
    <property type="entry name" value="C2"/>
    <property type="match status" value="2"/>
</dbReference>
<dbReference type="InterPro" id="IPR014772">
    <property type="entry name" value="Munc13_dom-2"/>
</dbReference>
<evidence type="ECO:0000256" key="3">
    <source>
        <dbReference type="ARBA" id="ARBA00005823"/>
    </source>
</evidence>
<protein>
    <submittedName>
        <fullName evidence="11">CLUMA_CG002131, isoform A</fullName>
    </submittedName>
</protein>